<accession>A0ABY0ILS9</accession>
<dbReference type="InterPro" id="IPR001638">
    <property type="entry name" value="Solute-binding_3/MltF_N"/>
</dbReference>
<dbReference type="PANTHER" id="PTHR35936">
    <property type="entry name" value="MEMBRANE-BOUND LYTIC MUREIN TRANSGLYCOSYLASE F"/>
    <property type="match status" value="1"/>
</dbReference>
<feature type="region of interest" description="Disordered" evidence="5">
    <location>
        <begin position="457"/>
        <end position="478"/>
    </location>
</feature>
<dbReference type="PROSITE" id="PS51257">
    <property type="entry name" value="PROKAR_LIPOPROTEIN"/>
    <property type="match status" value="1"/>
</dbReference>
<dbReference type="SUPFAM" id="SSF53850">
    <property type="entry name" value="Periplasmic binding protein-like II"/>
    <property type="match status" value="1"/>
</dbReference>
<protein>
    <submittedName>
        <fullName evidence="7">Membrane-bound lytic murein transglycosylase F</fullName>
    </submittedName>
</protein>
<dbReference type="CDD" id="cd13403">
    <property type="entry name" value="MLTF-like"/>
    <property type="match status" value="1"/>
</dbReference>
<reference evidence="7 8" key="1">
    <citation type="submission" date="2019-02" db="EMBL/GenBank/DDBJ databases">
        <title>Genomic Encyclopedia of Type Strains, Phase IV (KMG-IV): sequencing the most valuable type-strain genomes for metagenomic binning, comparative biology and taxonomic classification.</title>
        <authorList>
            <person name="Goeker M."/>
        </authorList>
    </citation>
    <scope>NUCLEOTIDE SEQUENCE [LARGE SCALE GENOMIC DNA]</scope>
    <source>
        <strain evidence="7 8">DSM 21223</strain>
    </source>
</reference>
<evidence type="ECO:0000259" key="6">
    <source>
        <dbReference type="SMART" id="SM00062"/>
    </source>
</evidence>
<sequence length="478" mass="53369">MRPQVFRWLLVALLALVLVYACADRKVASWRESNELVVLTSPGPLTYTPGAQDNGGEAGAGFEYDLVSLFAEEAGLKLKLVSVGNYREVAQALKRGAGHMAAAWLVWHPGVANSEFQATTPFFQSSHLLVQHEASLPITSTEQLAGRTVHVVARSRHADLLAGLPALNPPVTVQEHPEWSDLDLLQAVAEQRIELALTDGPILDIAQNYYPQLSATLQIGEPQPIAWLFPGDADPELVAKAEAFLGRVHKDGTLVRLKDRYFGHVRRLKQFDVVQFLERTRSLLPDFRTQFESAQARTGIDWRLIAALAYQESQWDPMATSPTGVRGMMMLTEETADRLGVSNRLDPKQSISAGARYLADIRDQLPETVKEPDRTWMALAAYNLGLGHMKGGLAIAPSTEADPDSWFEMKRVLPLLSRPEYYRRLKSGRARGGEAVIMVENIRIFYDILTRHEPPYIPPKPVMEKKEKKGDKKSKKRH</sequence>
<feature type="domain" description="Solute-binding protein family 3/N-terminal" evidence="6">
    <location>
        <begin position="35"/>
        <end position="265"/>
    </location>
</feature>
<dbReference type="Gene3D" id="1.10.530.10">
    <property type="match status" value="1"/>
</dbReference>
<dbReference type="InterPro" id="IPR023346">
    <property type="entry name" value="Lysozyme-like_dom_sf"/>
</dbReference>
<dbReference type="RefSeq" id="WP_130459982.1">
    <property type="nucleotide sequence ID" value="NZ_SHKM01000003.1"/>
</dbReference>
<comment type="subcellular location">
    <subcellularLocation>
        <location evidence="1">Cell outer membrane</location>
        <topology evidence="1">Peripheral membrane protein</topology>
    </subcellularLocation>
</comment>
<comment type="caution">
    <text evidence="7">The sequence shown here is derived from an EMBL/GenBank/DDBJ whole genome shotgun (WGS) entry which is preliminary data.</text>
</comment>
<gene>
    <name evidence="7" type="ORF">EV678_2834</name>
</gene>
<evidence type="ECO:0000256" key="5">
    <source>
        <dbReference type="SAM" id="MobiDB-lite"/>
    </source>
</evidence>
<dbReference type="CDD" id="cd01009">
    <property type="entry name" value="PBP2_YfhD_N"/>
    <property type="match status" value="1"/>
</dbReference>
<proteinExistence type="inferred from homology"/>
<organism evidence="7 8">
    <name type="scientific">Azospira oryzae</name>
    <dbReference type="NCBI Taxonomy" id="146939"/>
    <lineage>
        <taxon>Bacteria</taxon>
        <taxon>Pseudomonadati</taxon>
        <taxon>Pseudomonadota</taxon>
        <taxon>Betaproteobacteria</taxon>
        <taxon>Rhodocyclales</taxon>
        <taxon>Rhodocyclaceae</taxon>
        <taxon>Azospira</taxon>
    </lineage>
</organism>
<dbReference type="Pfam" id="PF00497">
    <property type="entry name" value="SBP_bac_3"/>
    <property type="match status" value="1"/>
</dbReference>
<dbReference type="Proteomes" id="UP000292136">
    <property type="component" value="Unassembled WGS sequence"/>
</dbReference>
<dbReference type="NCBIfam" id="NF008112">
    <property type="entry name" value="PRK10859.1"/>
    <property type="match status" value="1"/>
</dbReference>
<dbReference type="Pfam" id="PF01464">
    <property type="entry name" value="SLT"/>
    <property type="match status" value="1"/>
</dbReference>
<comment type="similarity">
    <text evidence="2">Belongs to the transglycosylase Slt family.</text>
</comment>
<dbReference type="SUPFAM" id="SSF53955">
    <property type="entry name" value="Lysozyme-like"/>
    <property type="match status" value="1"/>
</dbReference>
<evidence type="ECO:0000313" key="8">
    <source>
        <dbReference type="Proteomes" id="UP000292136"/>
    </source>
</evidence>
<dbReference type="PROSITE" id="PS00922">
    <property type="entry name" value="TRANSGLYCOSYLASE"/>
    <property type="match status" value="1"/>
</dbReference>
<evidence type="ECO:0000256" key="3">
    <source>
        <dbReference type="ARBA" id="ARBA00022729"/>
    </source>
</evidence>
<keyword evidence="8" id="KW-1185">Reference proteome</keyword>
<dbReference type="SMART" id="SM00062">
    <property type="entry name" value="PBPb"/>
    <property type="match status" value="1"/>
</dbReference>
<name>A0ABY0ILS9_9RHOO</name>
<evidence type="ECO:0000256" key="4">
    <source>
        <dbReference type="ARBA" id="ARBA00023237"/>
    </source>
</evidence>
<dbReference type="Gene3D" id="3.40.190.10">
    <property type="entry name" value="Periplasmic binding protein-like II"/>
    <property type="match status" value="2"/>
</dbReference>
<evidence type="ECO:0000256" key="2">
    <source>
        <dbReference type="ARBA" id="ARBA00007734"/>
    </source>
</evidence>
<evidence type="ECO:0000256" key="1">
    <source>
        <dbReference type="ARBA" id="ARBA00004339"/>
    </source>
</evidence>
<dbReference type="EMBL" id="SHKM01000003">
    <property type="protein sequence ID" value="RZT75649.1"/>
    <property type="molecule type" value="Genomic_DNA"/>
</dbReference>
<keyword evidence="3" id="KW-0732">Signal</keyword>
<evidence type="ECO:0000313" key="7">
    <source>
        <dbReference type="EMBL" id="RZT75649.1"/>
    </source>
</evidence>
<keyword evidence="4" id="KW-0472">Membrane</keyword>
<keyword evidence="4" id="KW-0998">Cell outer membrane</keyword>
<dbReference type="InterPro" id="IPR008258">
    <property type="entry name" value="Transglycosylase_SLT_dom_1"/>
</dbReference>
<dbReference type="InterPro" id="IPR000189">
    <property type="entry name" value="Transglyc_AS"/>
</dbReference>